<sequence length="703" mass="75482">MERPDRDTLLLAALSVAAGVVVLFVAVELFPHHSSNHDEGVYLQQAHLLLDGALGFRTPLPDAFRWWFFVEDGATLYSKYQPVVPAMFAVGLAVGAPRLVLAAVGAGVVALVGLLTREAYDGPTGVVAGALVLASPLFLLTTSVFLPYAPTALLNLAFAYAYVRLFRSGGRGWALLAGTATGLAFFARPYTAVLFALPFIAHACLSLWRARGDRPALRWRVERLLPVAVLGTAFVALALAYNLLLTGDPLEFPFLAFAPEDGIGFGHREILGYEREYTPALGLEANARVLWTFATRFVAAPPLGAVAAFAGLGLLARRLRRDRDAARRRVGSLAERFGSGPAATLSDTTIRLLLAGVLLSVVVGNVAFWGNLNVLSDLTDPTDGLIAQFGPFYHYDLLLPLSAFGASALVAGGRRLRALAARRTDRRRAATVLVVVALVVALVAGGAQVAALDGPVEENAEYTERYANAYEPFADGEPEGVVFVPTPYGGWLGHPFQSLYNDAGLDGRTVYALDRSPGEDFAVIDTYADRDLYRYTYRGAWTGVPRGDIVAELQPLDVRSGERLRVRFETGVVGTPSTVRVGDGNDAVTYDVTGTPDDTFAVEWTLTPGRVRVTGDGVDKRGLGVVDFDGSAEVFVAVTYVQEGGATVTYRQEVAVEERGDTVRLVWPPEVEVCRLTPDCSYEGMWVDGGDYLSGVAVNQSVS</sequence>
<evidence type="ECO:0000313" key="11">
    <source>
        <dbReference type="Proteomes" id="UP001596398"/>
    </source>
</evidence>
<feature type="transmembrane region" description="Helical" evidence="8">
    <location>
        <begin position="352"/>
        <end position="372"/>
    </location>
</feature>
<keyword evidence="5 8" id="KW-0812">Transmembrane</keyword>
<evidence type="ECO:0000256" key="2">
    <source>
        <dbReference type="ARBA" id="ARBA00022475"/>
    </source>
</evidence>
<keyword evidence="11" id="KW-1185">Reference proteome</keyword>
<feature type="transmembrane region" description="Helical" evidence="8">
    <location>
        <begin position="86"/>
        <end position="115"/>
    </location>
</feature>
<evidence type="ECO:0000256" key="4">
    <source>
        <dbReference type="ARBA" id="ARBA00022679"/>
    </source>
</evidence>
<feature type="transmembrane region" description="Helical" evidence="8">
    <location>
        <begin position="298"/>
        <end position="319"/>
    </location>
</feature>
<evidence type="ECO:0000259" key="9">
    <source>
        <dbReference type="Pfam" id="PF25230"/>
    </source>
</evidence>
<evidence type="ECO:0000313" key="10">
    <source>
        <dbReference type="EMBL" id="MFC7236298.1"/>
    </source>
</evidence>
<evidence type="ECO:0000256" key="3">
    <source>
        <dbReference type="ARBA" id="ARBA00022676"/>
    </source>
</evidence>
<gene>
    <name evidence="10" type="ORF">ACFQJ4_13335</name>
</gene>
<keyword evidence="6 8" id="KW-1133">Transmembrane helix</keyword>
<evidence type="ECO:0000256" key="7">
    <source>
        <dbReference type="ARBA" id="ARBA00023136"/>
    </source>
</evidence>
<feature type="transmembrane region" description="Helical" evidence="8">
    <location>
        <begin position="193"/>
        <end position="212"/>
    </location>
</feature>
<dbReference type="InterPro" id="IPR050297">
    <property type="entry name" value="LipidA_mod_glycosyltrf_83"/>
</dbReference>
<dbReference type="InterPro" id="IPR057168">
    <property type="entry name" value="DUF7846"/>
</dbReference>
<keyword evidence="2" id="KW-1003">Cell membrane</keyword>
<evidence type="ECO:0000256" key="1">
    <source>
        <dbReference type="ARBA" id="ARBA00004651"/>
    </source>
</evidence>
<keyword evidence="3 10" id="KW-0328">Glycosyltransferase</keyword>
<comment type="subcellular location">
    <subcellularLocation>
        <location evidence="1">Cell membrane</location>
        <topology evidence="1">Multi-pass membrane protein</topology>
    </subcellularLocation>
</comment>
<keyword evidence="4 10" id="KW-0808">Transferase</keyword>
<accession>A0ABD5ZS85</accession>
<dbReference type="EMBL" id="JBHTAP010000001">
    <property type="protein sequence ID" value="MFC7236298.1"/>
    <property type="molecule type" value="Genomic_DNA"/>
</dbReference>
<organism evidence="10 11">
    <name type="scientific">Halosegnis marinus</name>
    <dbReference type="NCBI Taxonomy" id="3034023"/>
    <lineage>
        <taxon>Archaea</taxon>
        <taxon>Methanobacteriati</taxon>
        <taxon>Methanobacteriota</taxon>
        <taxon>Stenosarchaea group</taxon>
        <taxon>Halobacteria</taxon>
        <taxon>Halobacteriales</taxon>
        <taxon>Natronomonadaceae</taxon>
        <taxon>Halosegnis</taxon>
    </lineage>
</organism>
<keyword evidence="7 8" id="KW-0472">Membrane</keyword>
<name>A0ABD5ZS85_9EURY</name>
<evidence type="ECO:0000256" key="5">
    <source>
        <dbReference type="ARBA" id="ARBA00022692"/>
    </source>
</evidence>
<feature type="domain" description="DUF7846" evidence="9">
    <location>
        <begin position="481"/>
        <end position="653"/>
    </location>
</feature>
<feature type="transmembrane region" description="Helical" evidence="8">
    <location>
        <begin position="9"/>
        <end position="30"/>
    </location>
</feature>
<dbReference type="GeneID" id="79268012"/>
<dbReference type="GO" id="GO:0016757">
    <property type="term" value="F:glycosyltransferase activity"/>
    <property type="evidence" value="ECO:0007669"/>
    <property type="project" value="UniProtKB-KW"/>
</dbReference>
<protein>
    <submittedName>
        <fullName evidence="10">ArnT family glycosyltransferase</fullName>
        <ecNumber evidence="10">2.4.-.-</ecNumber>
    </submittedName>
</protein>
<dbReference type="Pfam" id="PF25230">
    <property type="entry name" value="DUF7846"/>
    <property type="match status" value="1"/>
</dbReference>
<dbReference type="PANTHER" id="PTHR33908">
    <property type="entry name" value="MANNOSYLTRANSFERASE YKCB-RELATED"/>
    <property type="match status" value="1"/>
</dbReference>
<feature type="transmembrane region" description="Helical" evidence="8">
    <location>
        <begin position="392"/>
        <end position="411"/>
    </location>
</feature>
<proteinExistence type="predicted"/>
<feature type="transmembrane region" description="Helical" evidence="8">
    <location>
        <begin position="122"/>
        <end position="139"/>
    </location>
</feature>
<feature type="transmembrane region" description="Helical" evidence="8">
    <location>
        <begin position="224"/>
        <end position="244"/>
    </location>
</feature>
<dbReference type="GO" id="GO:0005886">
    <property type="term" value="C:plasma membrane"/>
    <property type="evidence" value="ECO:0007669"/>
    <property type="project" value="UniProtKB-SubCell"/>
</dbReference>
<evidence type="ECO:0000256" key="8">
    <source>
        <dbReference type="SAM" id="Phobius"/>
    </source>
</evidence>
<comment type="caution">
    <text evidence="10">The sequence shown here is derived from an EMBL/GenBank/DDBJ whole genome shotgun (WGS) entry which is preliminary data.</text>
</comment>
<dbReference type="RefSeq" id="WP_276234455.1">
    <property type="nucleotide sequence ID" value="NZ_CP119802.1"/>
</dbReference>
<feature type="transmembrane region" description="Helical" evidence="8">
    <location>
        <begin position="432"/>
        <end position="452"/>
    </location>
</feature>
<dbReference type="EC" id="2.4.-.-" evidence="10"/>
<dbReference type="PANTHER" id="PTHR33908:SF11">
    <property type="entry name" value="MEMBRANE PROTEIN"/>
    <property type="match status" value="1"/>
</dbReference>
<dbReference type="AlphaFoldDB" id="A0ABD5ZS85"/>
<evidence type="ECO:0000256" key="6">
    <source>
        <dbReference type="ARBA" id="ARBA00022989"/>
    </source>
</evidence>
<reference evidence="10 11" key="1">
    <citation type="journal article" date="2019" name="Int. J. Syst. Evol. Microbiol.">
        <title>The Global Catalogue of Microorganisms (GCM) 10K type strain sequencing project: providing services to taxonomists for standard genome sequencing and annotation.</title>
        <authorList>
            <consortium name="The Broad Institute Genomics Platform"/>
            <consortium name="The Broad Institute Genome Sequencing Center for Infectious Disease"/>
            <person name="Wu L."/>
            <person name="Ma J."/>
        </authorList>
    </citation>
    <scope>NUCLEOTIDE SEQUENCE [LARGE SCALE GENOMIC DNA]</scope>
    <source>
        <strain evidence="10 11">DT85</strain>
    </source>
</reference>
<dbReference type="Proteomes" id="UP001596398">
    <property type="component" value="Unassembled WGS sequence"/>
</dbReference>
<dbReference type="GO" id="GO:0008610">
    <property type="term" value="P:lipid biosynthetic process"/>
    <property type="evidence" value="ECO:0007669"/>
    <property type="project" value="UniProtKB-ARBA"/>
</dbReference>